<sequence length="268" mass="31338">MYMKKTPFTVALMISTYKWPEALQLVLKSVLHQSRRPDEIIIAEDGDDTRTAWCIEDFKKIHGIPVKHVYHEDRGFRKSLILNKAIKEIESDYIIEIDGDIVMHREFIADHVSAAREGYFVQGSRTMLTEWKSKRLLKTKNIDALHPLMRGLYSRFNAVRAPLFSSFFKVDPCSSHNVKGCNLAFWKADYVKVNGYYSGFEGWGWEDYEFGERLINVGVKKKRLKMAAIGYHIFHPLSSRANFVPNELIYRETVRYKYSYRPNGYMEA</sequence>
<dbReference type="EMBL" id="FMZO01000020">
    <property type="protein sequence ID" value="SDE07877.1"/>
    <property type="molecule type" value="Genomic_DNA"/>
</dbReference>
<accession>A0A1G7A056</accession>
<gene>
    <name evidence="4" type="ORF">SAMN04487894_12022</name>
</gene>
<dbReference type="PANTHER" id="PTHR43685:SF3">
    <property type="entry name" value="SLR2126 PROTEIN"/>
    <property type="match status" value="1"/>
</dbReference>
<reference evidence="5" key="1">
    <citation type="submission" date="2016-10" db="EMBL/GenBank/DDBJ databases">
        <authorList>
            <person name="Varghese N."/>
            <person name="Submissions S."/>
        </authorList>
    </citation>
    <scope>NUCLEOTIDE SEQUENCE [LARGE SCALE GENOMIC DNA]</scope>
    <source>
        <strain evidence="5">DSM 25811 / CCM 8410 / LMG 26954 / E90</strain>
    </source>
</reference>
<dbReference type="InterPro" id="IPR027791">
    <property type="entry name" value="Galactosyl_T_C"/>
</dbReference>
<evidence type="ECO:0000313" key="5">
    <source>
        <dbReference type="Proteomes" id="UP000198757"/>
    </source>
</evidence>
<evidence type="ECO:0000259" key="3">
    <source>
        <dbReference type="Pfam" id="PF02709"/>
    </source>
</evidence>
<dbReference type="InterPro" id="IPR029044">
    <property type="entry name" value="Nucleotide-diphossugar_trans"/>
</dbReference>
<dbReference type="STRING" id="1285928.SAMN04487894_12022"/>
<dbReference type="Proteomes" id="UP000198757">
    <property type="component" value="Unassembled WGS sequence"/>
</dbReference>
<evidence type="ECO:0000259" key="2">
    <source>
        <dbReference type="Pfam" id="PF00535"/>
    </source>
</evidence>
<dbReference type="Pfam" id="PF00535">
    <property type="entry name" value="Glycos_transf_2"/>
    <property type="match status" value="1"/>
</dbReference>
<dbReference type="CDD" id="cd06420">
    <property type="entry name" value="GT2_Chondriotin_Pol_N"/>
    <property type="match status" value="1"/>
</dbReference>
<dbReference type="PANTHER" id="PTHR43685">
    <property type="entry name" value="GLYCOSYLTRANSFERASE"/>
    <property type="match status" value="1"/>
</dbReference>
<evidence type="ECO:0000313" key="4">
    <source>
        <dbReference type="EMBL" id="SDE07877.1"/>
    </source>
</evidence>
<feature type="domain" description="Glycosyltransferase 2-like" evidence="2">
    <location>
        <begin position="13"/>
        <end position="126"/>
    </location>
</feature>
<evidence type="ECO:0000256" key="1">
    <source>
        <dbReference type="ARBA" id="ARBA00022679"/>
    </source>
</evidence>
<dbReference type="Gene3D" id="3.90.550.10">
    <property type="entry name" value="Spore Coat Polysaccharide Biosynthesis Protein SpsA, Chain A"/>
    <property type="match status" value="1"/>
</dbReference>
<dbReference type="SUPFAM" id="SSF53448">
    <property type="entry name" value="Nucleotide-diphospho-sugar transferases"/>
    <property type="match status" value="1"/>
</dbReference>
<dbReference type="AlphaFoldDB" id="A0A1G7A056"/>
<organism evidence="4 5">
    <name type="scientific">Niabella drilacis (strain DSM 25811 / CCM 8410 / CCUG 62505 / LMG 26954 / E90)</name>
    <dbReference type="NCBI Taxonomy" id="1285928"/>
    <lineage>
        <taxon>Bacteria</taxon>
        <taxon>Pseudomonadati</taxon>
        <taxon>Bacteroidota</taxon>
        <taxon>Chitinophagia</taxon>
        <taxon>Chitinophagales</taxon>
        <taxon>Chitinophagaceae</taxon>
        <taxon>Niabella</taxon>
    </lineage>
</organism>
<feature type="domain" description="Galactosyltransferase C-terminal" evidence="3">
    <location>
        <begin position="176"/>
        <end position="235"/>
    </location>
</feature>
<dbReference type="GO" id="GO:0016740">
    <property type="term" value="F:transferase activity"/>
    <property type="evidence" value="ECO:0007669"/>
    <property type="project" value="UniProtKB-KW"/>
</dbReference>
<proteinExistence type="predicted"/>
<dbReference type="Pfam" id="PF02709">
    <property type="entry name" value="Glyco_transf_7C"/>
    <property type="match status" value="1"/>
</dbReference>
<dbReference type="InterPro" id="IPR050834">
    <property type="entry name" value="Glycosyltransf_2"/>
</dbReference>
<name>A0A1G7A056_NIADE</name>
<dbReference type="InterPro" id="IPR001173">
    <property type="entry name" value="Glyco_trans_2-like"/>
</dbReference>
<keyword evidence="5" id="KW-1185">Reference proteome</keyword>
<protein>
    <submittedName>
        <fullName evidence="4">Glycosyltransferase involved in cell wall bisynthesis</fullName>
    </submittedName>
</protein>
<keyword evidence="1 4" id="KW-0808">Transferase</keyword>